<feature type="compositionally biased region" description="Low complexity" evidence="1">
    <location>
        <begin position="165"/>
        <end position="182"/>
    </location>
</feature>
<evidence type="ECO:0000256" key="1">
    <source>
        <dbReference type="SAM" id="MobiDB-lite"/>
    </source>
</evidence>
<gene>
    <name evidence="2" type="ORF">DUNSADRAFT_1987</name>
</gene>
<feature type="compositionally biased region" description="Low complexity" evidence="1">
    <location>
        <begin position="39"/>
        <end position="74"/>
    </location>
</feature>
<evidence type="ECO:0000313" key="3">
    <source>
        <dbReference type="Proteomes" id="UP000815325"/>
    </source>
</evidence>
<proteinExistence type="predicted"/>
<feature type="region of interest" description="Disordered" evidence="1">
    <location>
        <begin position="39"/>
        <end position="87"/>
    </location>
</feature>
<feature type="compositionally biased region" description="Low complexity" evidence="1">
    <location>
        <begin position="199"/>
        <end position="213"/>
    </location>
</feature>
<protein>
    <submittedName>
        <fullName evidence="2">Uncharacterized protein</fullName>
    </submittedName>
</protein>
<reference evidence="2" key="1">
    <citation type="submission" date="2017-08" db="EMBL/GenBank/DDBJ databases">
        <authorList>
            <person name="Polle J.E."/>
            <person name="Barry K."/>
            <person name="Cushman J."/>
            <person name="Schmutz J."/>
            <person name="Tran D."/>
            <person name="Hathwaick L.T."/>
            <person name="Yim W.C."/>
            <person name="Jenkins J."/>
            <person name="Mckie-Krisberg Z.M."/>
            <person name="Prochnik S."/>
            <person name="Lindquist E."/>
            <person name="Dockter R.B."/>
            <person name="Adam C."/>
            <person name="Molina H."/>
            <person name="Bunkerborg J."/>
            <person name="Jin E."/>
            <person name="Buchheim M."/>
            <person name="Magnuson J."/>
        </authorList>
    </citation>
    <scope>NUCLEOTIDE SEQUENCE</scope>
    <source>
        <strain evidence="2">CCAP 19/18</strain>
    </source>
</reference>
<dbReference type="EMBL" id="MU069562">
    <property type="protein sequence ID" value="KAF5838896.1"/>
    <property type="molecule type" value="Genomic_DNA"/>
</dbReference>
<organism evidence="2 3">
    <name type="scientific">Dunaliella salina</name>
    <name type="common">Green alga</name>
    <name type="synonym">Protococcus salinus</name>
    <dbReference type="NCBI Taxonomy" id="3046"/>
    <lineage>
        <taxon>Eukaryota</taxon>
        <taxon>Viridiplantae</taxon>
        <taxon>Chlorophyta</taxon>
        <taxon>core chlorophytes</taxon>
        <taxon>Chlorophyceae</taxon>
        <taxon>CS clade</taxon>
        <taxon>Chlamydomonadales</taxon>
        <taxon>Dunaliellaceae</taxon>
        <taxon>Dunaliella</taxon>
    </lineage>
</organism>
<keyword evidence="3" id="KW-1185">Reference proteome</keyword>
<feature type="non-terminal residue" evidence="2">
    <location>
        <position position="1"/>
    </location>
</feature>
<accession>A0ABQ7GWB3</accession>
<dbReference type="Proteomes" id="UP000815325">
    <property type="component" value="Unassembled WGS sequence"/>
</dbReference>
<feature type="region of interest" description="Disordered" evidence="1">
    <location>
        <begin position="165"/>
        <end position="219"/>
    </location>
</feature>
<name>A0ABQ7GWB3_DUNSA</name>
<evidence type="ECO:0000313" key="2">
    <source>
        <dbReference type="EMBL" id="KAF5838896.1"/>
    </source>
</evidence>
<comment type="caution">
    <text evidence="2">The sequence shown here is derived from an EMBL/GenBank/DDBJ whole genome shotgun (WGS) entry which is preliminary data.</text>
</comment>
<sequence length="219" mass="21438">ALATHQPASPSSARALLHFASCLLPPASQAVAAAAPAAAACPSSSGGSNKAAKAHANPATATNNDSSGSNSSSPGGRGGDGGRSPLAQWHSPVTLGWLSWVLPLLANCLIHTHPPAPPEDWHQAIELTRIPSPHAALELSTAALRVHPMHRGLWALHSALDAAAGAPTSGAAHPTGLKPGSQKGSGGGAAGRGEDAGEQKAAAAAVARGLAGASREGAS</sequence>